<name>A0A0A9FJ42_ARUDO</name>
<accession>A0A0A9FJ42</accession>
<reference evidence="1" key="1">
    <citation type="submission" date="2014-09" db="EMBL/GenBank/DDBJ databases">
        <authorList>
            <person name="Magalhaes I.L.F."/>
            <person name="Oliveira U."/>
            <person name="Santos F.R."/>
            <person name="Vidigal T.H.D.A."/>
            <person name="Brescovit A.D."/>
            <person name="Santos A.J."/>
        </authorList>
    </citation>
    <scope>NUCLEOTIDE SEQUENCE</scope>
    <source>
        <tissue evidence="1">Shoot tissue taken approximately 20 cm above the soil surface</tissue>
    </source>
</reference>
<dbReference type="AlphaFoldDB" id="A0A0A9FJ42"/>
<reference evidence="1" key="2">
    <citation type="journal article" date="2015" name="Data Brief">
        <title>Shoot transcriptome of the giant reed, Arundo donax.</title>
        <authorList>
            <person name="Barrero R.A."/>
            <person name="Guerrero F.D."/>
            <person name="Moolhuijzen P."/>
            <person name="Goolsby J.A."/>
            <person name="Tidwell J."/>
            <person name="Bellgard S.E."/>
            <person name="Bellgard M.I."/>
        </authorList>
    </citation>
    <scope>NUCLEOTIDE SEQUENCE</scope>
    <source>
        <tissue evidence="1">Shoot tissue taken approximately 20 cm above the soil surface</tissue>
    </source>
</reference>
<evidence type="ECO:0000313" key="1">
    <source>
        <dbReference type="EMBL" id="JAE08303.1"/>
    </source>
</evidence>
<proteinExistence type="predicted"/>
<dbReference type="EMBL" id="GBRH01189593">
    <property type="protein sequence ID" value="JAE08303.1"/>
    <property type="molecule type" value="Transcribed_RNA"/>
</dbReference>
<organism evidence="1">
    <name type="scientific">Arundo donax</name>
    <name type="common">Giant reed</name>
    <name type="synonym">Donax arundinaceus</name>
    <dbReference type="NCBI Taxonomy" id="35708"/>
    <lineage>
        <taxon>Eukaryota</taxon>
        <taxon>Viridiplantae</taxon>
        <taxon>Streptophyta</taxon>
        <taxon>Embryophyta</taxon>
        <taxon>Tracheophyta</taxon>
        <taxon>Spermatophyta</taxon>
        <taxon>Magnoliopsida</taxon>
        <taxon>Liliopsida</taxon>
        <taxon>Poales</taxon>
        <taxon>Poaceae</taxon>
        <taxon>PACMAD clade</taxon>
        <taxon>Arundinoideae</taxon>
        <taxon>Arundineae</taxon>
        <taxon>Arundo</taxon>
    </lineage>
</organism>
<sequence>MGRSNMLPLCFFRWEGCWRKRSLCILCRHNMLFLCSRTRG</sequence>
<protein>
    <submittedName>
        <fullName evidence="1">Uncharacterized protein</fullName>
    </submittedName>
</protein>